<dbReference type="STRING" id="1314785.A0A165BYY0"/>
<protein>
    <recommendedName>
        <fullName evidence="2">ASX DEUBAD domain-containing protein</fullName>
    </recommendedName>
</protein>
<keyword evidence="4" id="KW-1185">Reference proteome</keyword>
<feature type="domain" description="ASX DEUBAD" evidence="2">
    <location>
        <begin position="36"/>
        <end position="210"/>
    </location>
</feature>
<dbReference type="InParanoid" id="A0A165BYY0"/>
<feature type="region of interest" description="Disordered" evidence="1">
    <location>
        <begin position="1"/>
        <end position="41"/>
    </location>
</feature>
<dbReference type="InterPro" id="IPR028020">
    <property type="entry name" value="ASX_DEUBAD_dom"/>
</dbReference>
<sequence length="374" mass="42283">MSEPNNERPRRSTRAPPKAPVNVAPEPSASGKRKTQDGDKHSAEQLEILLTSSKSHLTKMNISDVLNCENFLNLSQESKEFLVSLLPPTAFNTFRPSLPSTHVDYSITNDNVPNIDQDDAMDVDSAHEAAFAASTSTSQSTHQNRTPAFLDPAIFTSPFFSSAAQTYQDHLFSGWFAAKAQDTIKLFEEGIRLGTMHAEWKDEEWEREHTEKGQRQIDLTALAIYGYLQEHDILSYRREFPRLHITVQKDVLVESLHPRSRTLAVLIPPSTTCSLKPSLLVTDRADPEPEDHIQAMEDIADPEVLEVGILDIDGRVTRADRISALPHSPWKSFTVWRWRDDMRNDLASQILLDRGGRERYGTLSYLRAYCRDGN</sequence>
<dbReference type="GeneID" id="63823674"/>
<dbReference type="RefSeq" id="XP_040759643.1">
    <property type="nucleotide sequence ID" value="XM_040906645.1"/>
</dbReference>
<evidence type="ECO:0000313" key="3">
    <source>
        <dbReference type="EMBL" id="KZT01903.1"/>
    </source>
</evidence>
<organism evidence="3 4">
    <name type="scientific">Laetiporus sulphureus 93-53</name>
    <dbReference type="NCBI Taxonomy" id="1314785"/>
    <lineage>
        <taxon>Eukaryota</taxon>
        <taxon>Fungi</taxon>
        <taxon>Dikarya</taxon>
        <taxon>Basidiomycota</taxon>
        <taxon>Agaricomycotina</taxon>
        <taxon>Agaricomycetes</taxon>
        <taxon>Polyporales</taxon>
        <taxon>Laetiporus</taxon>
    </lineage>
</organism>
<evidence type="ECO:0000259" key="2">
    <source>
        <dbReference type="Pfam" id="PF13919"/>
    </source>
</evidence>
<dbReference type="Proteomes" id="UP000076871">
    <property type="component" value="Unassembled WGS sequence"/>
</dbReference>
<name>A0A165BYY0_9APHY</name>
<dbReference type="Pfam" id="PF13919">
    <property type="entry name" value="ASXH"/>
    <property type="match status" value="1"/>
</dbReference>
<evidence type="ECO:0000313" key="4">
    <source>
        <dbReference type="Proteomes" id="UP000076871"/>
    </source>
</evidence>
<proteinExistence type="predicted"/>
<dbReference type="EMBL" id="KV427658">
    <property type="protein sequence ID" value="KZT01903.1"/>
    <property type="molecule type" value="Genomic_DNA"/>
</dbReference>
<dbReference type="AlphaFoldDB" id="A0A165BYY0"/>
<gene>
    <name evidence="3" type="ORF">LAESUDRAFT_706953</name>
</gene>
<feature type="compositionally biased region" description="Basic and acidic residues" evidence="1">
    <location>
        <begin position="1"/>
        <end position="10"/>
    </location>
</feature>
<accession>A0A165BYY0</accession>
<dbReference type="OrthoDB" id="2289918at2759"/>
<reference evidence="3 4" key="1">
    <citation type="journal article" date="2016" name="Mol. Biol. Evol.">
        <title>Comparative Genomics of Early-Diverging Mushroom-Forming Fungi Provides Insights into the Origins of Lignocellulose Decay Capabilities.</title>
        <authorList>
            <person name="Nagy L.G."/>
            <person name="Riley R."/>
            <person name="Tritt A."/>
            <person name="Adam C."/>
            <person name="Daum C."/>
            <person name="Floudas D."/>
            <person name="Sun H."/>
            <person name="Yadav J.S."/>
            <person name="Pangilinan J."/>
            <person name="Larsson K.H."/>
            <person name="Matsuura K."/>
            <person name="Barry K."/>
            <person name="Labutti K."/>
            <person name="Kuo R."/>
            <person name="Ohm R.A."/>
            <person name="Bhattacharya S.S."/>
            <person name="Shirouzu T."/>
            <person name="Yoshinaga Y."/>
            <person name="Martin F.M."/>
            <person name="Grigoriev I.V."/>
            <person name="Hibbett D.S."/>
        </authorList>
    </citation>
    <scope>NUCLEOTIDE SEQUENCE [LARGE SCALE GENOMIC DNA]</scope>
    <source>
        <strain evidence="3 4">93-53</strain>
    </source>
</reference>
<evidence type="ECO:0000256" key="1">
    <source>
        <dbReference type="SAM" id="MobiDB-lite"/>
    </source>
</evidence>